<feature type="region of interest" description="Disordered" evidence="6">
    <location>
        <begin position="59"/>
        <end position="85"/>
    </location>
</feature>
<organism evidence="7 9">
    <name type="scientific">Geotrichum candidum</name>
    <name type="common">Oospora lactis</name>
    <name type="synonym">Dipodascus geotrichum</name>
    <dbReference type="NCBI Taxonomy" id="1173061"/>
    <lineage>
        <taxon>Eukaryota</taxon>
        <taxon>Fungi</taxon>
        <taxon>Dikarya</taxon>
        <taxon>Ascomycota</taxon>
        <taxon>Saccharomycotina</taxon>
        <taxon>Dipodascomycetes</taxon>
        <taxon>Dipodascales</taxon>
        <taxon>Dipodascaceae</taxon>
        <taxon>Geotrichum</taxon>
    </lineage>
</organism>
<feature type="region of interest" description="Disordered" evidence="6">
    <location>
        <begin position="1"/>
        <end position="27"/>
    </location>
</feature>
<keyword evidence="2" id="KW-0963">Cytoplasm</keyword>
<dbReference type="STRING" id="1173061.A0A0J9X3E3"/>
<dbReference type="CDD" id="cd03359">
    <property type="entry name" value="LbH_Dynactin_5"/>
    <property type="match status" value="1"/>
</dbReference>
<reference evidence="8" key="2">
    <citation type="journal article" date="2020" name="Front. Microbiol.">
        <title>Phenotypic and Genetic Characterization of the Cheese Ripening Yeast Geotrichum candidum.</title>
        <authorList>
            <person name="Perkins V."/>
            <person name="Vignola S."/>
            <person name="Lessard M.H."/>
            <person name="Plante P.L."/>
            <person name="Corbeil J."/>
            <person name="Dugat-Bony E."/>
            <person name="Frenette M."/>
            <person name="Labrie S."/>
        </authorList>
    </citation>
    <scope>NUCLEOTIDE SEQUENCE</scope>
    <source>
        <strain evidence="8">LMA-70</strain>
    </source>
</reference>
<dbReference type="Proteomes" id="UP000242525">
    <property type="component" value="Unassembled WGS sequence"/>
</dbReference>
<sequence length="225" mass="24590">MSSKTTSSKRRHHHSSRSKAEYIETESGNRISKHANILDARSIIIKRNTFIDHNVTLRGDLRRPSDKSPSSPSKSGHHVSSSTGSHTAIAIGRYCILERDVTVAPPGREPTAATESHTCAETGLVHLPIKIGSYVHIGVGTTVEAAAIGSHVFIGRNCTVGRFTIIKECVYVEDNTVIPDYQVIPPFSRVCGSPAQVVEELPESYEQILELHARSMYSGINDGLY</sequence>
<dbReference type="EMBL" id="CCBN010000001">
    <property type="protein sequence ID" value="CDO51624.1"/>
    <property type="molecule type" value="Genomic_DNA"/>
</dbReference>
<evidence type="ECO:0000256" key="3">
    <source>
        <dbReference type="ARBA" id="ARBA00023212"/>
    </source>
</evidence>
<dbReference type="SUPFAM" id="SSF51161">
    <property type="entry name" value="Trimeric LpxA-like enzymes"/>
    <property type="match status" value="1"/>
</dbReference>
<dbReference type="AlphaFoldDB" id="A0A0J9X3E3"/>
<feature type="compositionally biased region" description="Low complexity" evidence="6">
    <location>
        <begin position="67"/>
        <end position="85"/>
    </location>
</feature>
<name>A0A0J9X3E3_GEOCN</name>
<evidence type="ECO:0000256" key="1">
    <source>
        <dbReference type="ARBA" id="ARBA00004245"/>
    </source>
</evidence>
<evidence type="ECO:0000313" key="9">
    <source>
        <dbReference type="Proteomes" id="UP000242525"/>
    </source>
</evidence>
<accession>A0A0J9X3E3</accession>
<proteinExistence type="inferred from homology"/>
<comment type="subcellular location">
    <subcellularLocation>
        <location evidence="1">Cytoplasm</location>
        <location evidence="1">Cytoskeleton</location>
    </subcellularLocation>
</comment>
<reference evidence="7 9" key="1">
    <citation type="submission" date="2014-03" db="EMBL/GenBank/DDBJ databases">
        <authorList>
            <person name="Casaregola S."/>
        </authorList>
    </citation>
    <scope>NUCLEOTIDE SEQUENCE [LARGE SCALE GENOMIC DNA]</scope>
    <source>
        <strain evidence="7 9">CLIB 918</strain>
    </source>
</reference>
<dbReference type="InterPro" id="IPR047125">
    <property type="entry name" value="DCTN5"/>
</dbReference>
<evidence type="ECO:0000256" key="4">
    <source>
        <dbReference type="ARBA" id="ARBA00034706"/>
    </source>
</evidence>
<dbReference type="PANTHER" id="PTHR46126">
    <property type="entry name" value="DYNACTIN SUBUNIT 5"/>
    <property type="match status" value="1"/>
</dbReference>
<evidence type="ECO:0000256" key="5">
    <source>
        <dbReference type="ARBA" id="ARBA00034865"/>
    </source>
</evidence>
<dbReference type="PANTHER" id="PTHR46126:SF1">
    <property type="entry name" value="DYNACTIN SUBUNIT 5"/>
    <property type="match status" value="1"/>
</dbReference>
<evidence type="ECO:0000313" key="7">
    <source>
        <dbReference type="EMBL" id="CDO51624.1"/>
    </source>
</evidence>
<dbReference type="EMBL" id="QQZK01000070">
    <property type="protein sequence ID" value="KAF5098666.1"/>
    <property type="molecule type" value="Genomic_DNA"/>
</dbReference>
<dbReference type="InterPro" id="IPR011004">
    <property type="entry name" value="Trimer_LpxA-like_sf"/>
</dbReference>
<evidence type="ECO:0000256" key="6">
    <source>
        <dbReference type="SAM" id="MobiDB-lite"/>
    </source>
</evidence>
<gene>
    <name evidence="7" type="ORF">BN980_GECA01s09437g</name>
    <name evidence="8" type="ORF">DV451_003298</name>
</gene>
<evidence type="ECO:0000313" key="8">
    <source>
        <dbReference type="EMBL" id="KAF5098666.1"/>
    </source>
</evidence>
<comment type="caution">
    <text evidence="7">The sequence shown here is derived from an EMBL/GenBank/DDBJ whole genome shotgun (WGS) entry which is preliminary data.</text>
</comment>
<keyword evidence="9" id="KW-1185">Reference proteome</keyword>
<comment type="similarity">
    <text evidence="4">Belongs to the dynactin subunits 5/6 family. Dynactin subunit 5 subfamily.</text>
</comment>
<dbReference type="Proteomes" id="UP000750522">
    <property type="component" value="Unassembled WGS sequence"/>
</dbReference>
<evidence type="ECO:0000256" key="2">
    <source>
        <dbReference type="ARBA" id="ARBA00022490"/>
    </source>
</evidence>
<dbReference type="Gene3D" id="2.160.10.10">
    <property type="entry name" value="Hexapeptide repeat proteins"/>
    <property type="match status" value="1"/>
</dbReference>
<dbReference type="Pfam" id="PF21711">
    <property type="entry name" value="DCTN5"/>
    <property type="match status" value="1"/>
</dbReference>
<keyword evidence="3" id="KW-0206">Cytoskeleton</keyword>
<dbReference type="OrthoDB" id="417208at2759"/>
<feature type="compositionally biased region" description="Basic residues" evidence="6">
    <location>
        <begin position="7"/>
        <end position="17"/>
    </location>
</feature>
<protein>
    <recommendedName>
        <fullName evidence="5">Dynactin subunit 5</fullName>
    </recommendedName>
</protein>
<reference evidence="8" key="3">
    <citation type="submission" date="2020-01" db="EMBL/GenBank/DDBJ databases">
        <authorList>
            <person name="Perkins V."/>
            <person name="Lessard M.-H."/>
            <person name="Dugat-Bony E."/>
            <person name="Frenette M."/>
            <person name="Labrie S."/>
        </authorList>
    </citation>
    <scope>NUCLEOTIDE SEQUENCE</scope>
    <source>
        <strain evidence="8">LMA-70</strain>
    </source>
</reference>
<dbReference type="GO" id="GO:0005869">
    <property type="term" value="C:dynactin complex"/>
    <property type="evidence" value="ECO:0007669"/>
    <property type="project" value="TreeGrafter"/>
</dbReference>